<dbReference type="PANTHER" id="PTHR43708">
    <property type="entry name" value="CONSERVED EXPRESSED OXIDOREDUCTASE (EUROFUNG)"/>
    <property type="match status" value="1"/>
</dbReference>
<dbReference type="Gene3D" id="3.30.360.10">
    <property type="entry name" value="Dihydrodipicolinate Reductase, domain 2"/>
    <property type="match status" value="1"/>
</dbReference>
<dbReference type="InterPro" id="IPR000683">
    <property type="entry name" value="Gfo/Idh/MocA-like_OxRdtase_N"/>
</dbReference>
<dbReference type="InterPro" id="IPR036291">
    <property type="entry name" value="NAD(P)-bd_dom_sf"/>
</dbReference>
<dbReference type="GO" id="GO:0000166">
    <property type="term" value="F:nucleotide binding"/>
    <property type="evidence" value="ECO:0007669"/>
    <property type="project" value="InterPro"/>
</dbReference>
<evidence type="ECO:0000259" key="2">
    <source>
        <dbReference type="Pfam" id="PF22725"/>
    </source>
</evidence>
<dbReference type="AlphaFoldDB" id="A0A1E5QBY1"/>
<protein>
    <recommendedName>
        <fullName evidence="5">Oxidoreductase</fullName>
    </recommendedName>
</protein>
<dbReference type="SUPFAM" id="SSF51735">
    <property type="entry name" value="NAD(P)-binding Rossmann-fold domains"/>
    <property type="match status" value="1"/>
</dbReference>
<dbReference type="STRING" id="28181.BEN30_02570"/>
<keyword evidence="4" id="KW-1185">Reference proteome</keyword>
<gene>
    <name evidence="3" type="ORF">BEN30_02570</name>
</gene>
<dbReference type="InterPro" id="IPR051317">
    <property type="entry name" value="Gfo/Idh/MocA_oxidoreduct"/>
</dbReference>
<sequence length="379" mass="42778">MLTHSPNTLRLGFIGGSITSAVGYTHWTASQLDDRWHVASGCFSRSPDISARTGSAWHLPQNKLYTNWQTYIAEEKDNLDAVVVLTPTPNHAEIVCGLLEAGLGVICEKAMVATLEQSRRIKAALDKSKGFLAVTFNYSGYPMLRDLRRHVQSKALGQLKQIQLEMPSDGFIQPAEKMHPQAWRLQDGEIPTILLDLAVHVHHICHFLTELVPLSVNADFHHFSSFDGIVDDAYMWVKYEQDFRASFWVSKTALGYRNGLKLRLFGDQGSAEWYQEEPERLHIFRKDSARVTYDRGNCTHPDEIRERFKPGHPTGFVEAFANLYADIADAMQDFKQTGQHQSSYVFGWEHANEGLELLQAASTANRTGTWAPLTKETLS</sequence>
<feature type="domain" description="GFO/IDH/MocA-like oxidoreductase" evidence="2">
    <location>
        <begin position="145"/>
        <end position="272"/>
    </location>
</feature>
<reference evidence="4" key="1">
    <citation type="submission" date="2016-07" db="EMBL/GenBank/DDBJ databases">
        <authorList>
            <person name="Florea S."/>
            <person name="Webb J.S."/>
            <person name="Jaromczyk J."/>
            <person name="Schardl C.L."/>
        </authorList>
    </citation>
    <scope>NUCLEOTIDE SEQUENCE [LARGE SCALE GENOMIC DNA]</scope>
    <source>
        <strain evidence="4">MV-1</strain>
    </source>
</reference>
<proteinExistence type="predicted"/>
<feature type="domain" description="Gfo/Idh/MocA-like oxidoreductase N-terminal" evidence="1">
    <location>
        <begin position="10"/>
        <end position="135"/>
    </location>
</feature>
<evidence type="ECO:0000313" key="4">
    <source>
        <dbReference type="Proteomes" id="UP000095347"/>
    </source>
</evidence>
<comment type="caution">
    <text evidence="3">The sequence shown here is derived from an EMBL/GenBank/DDBJ whole genome shotgun (WGS) entry which is preliminary data.</text>
</comment>
<dbReference type="SUPFAM" id="SSF55347">
    <property type="entry name" value="Glyceraldehyde-3-phosphate dehydrogenase-like, C-terminal domain"/>
    <property type="match status" value="1"/>
</dbReference>
<dbReference type="Gene3D" id="3.40.50.720">
    <property type="entry name" value="NAD(P)-binding Rossmann-like Domain"/>
    <property type="match status" value="1"/>
</dbReference>
<accession>A0A1E5QBY1</accession>
<dbReference type="Proteomes" id="UP000095347">
    <property type="component" value="Unassembled WGS sequence"/>
</dbReference>
<organism evidence="3 4">
    <name type="scientific">Magnetovibrio blakemorei</name>
    <dbReference type="NCBI Taxonomy" id="28181"/>
    <lineage>
        <taxon>Bacteria</taxon>
        <taxon>Pseudomonadati</taxon>
        <taxon>Pseudomonadota</taxon>
        <taxon>Alphaproteobacteria</taxon>
        <taxon>Rhodospirillales</taxon>
        <taxon>Magnetovibrionaceae</taxon>
        <taxon>Magnetovibrio</taxon>
    </lineage>
</organism>
<evidence type="ECO:0008006" key="5">
    <source>
        <dbReference type="Google" id="ProtNLM"/>
    </source>
</evidence>
<dbReference type="PANTHER" id="PTHR43708:SF3">
    <property type="entry name" value="OXIDOREDUCTASE"/>
    <property type="match status" value="1"/>
</dbReference>
<name>A0A1E5QBY1_9PROT</name>
<evidence type="ECO:0000313" key="3">
    <source>
        <dbReference type="EMBL" id="OEJ69583.1"/>
    </source>
</evidence>
<dbReference type="Pfam" id="PF22725">
    <property type="entry name" value="GFO_IDH_MocA_C3"/>
    <property type="match status" value="1"/>
</dbReference>
<dbReference type="EMBL" id="MCGG01000003">
    <property type="protein sequence ID" value="OEJ69583.1"/>
    <property type="molecule type" value="Genomic_DNA"/>
</dbReference>
<evidence type="ECO:0000259" key="1">
    <source>
        <dbReference type="Pfam" id="PF01408"/>
    </source>
</evidence>
<dbReference type="Pfam" id="PF01408">
    <property type="entry name" value="GFO_IDH_MocA"/>
    <property type="match status" value="1"/>
</dbReference>
<dbReference type="InterPro" id="IPR055170">
    <property type="entry name" value="GFO_IDH_MocA-like_dom"/>
</dbReference>